<dbReference type="Proteomes" id="UP000277204">
    <property type="component" value="Unassembled WGS sequence"/>
</dbReference>
<dbReference type="EMBL" id="UZAI01004130">
    <property type="protein sequence ID" value="VDO84505.1"/>
    <property type="molecule type" value="Genomic_DNA"/>
</dbReference>
<gene>
    <name evidence="1" type="ORF">SMRZ_LOCUS9041</name>
</gene>
<reference evidence="1 2" key="1">
    <citation type="submission" date="2018-11" db="EMBL/GenBank/DDBJ databases">
        <authorList>
            <consortium name="Pathogen Informatics"/>
        </authorList>
    </citation>
    <scope>NUCLEOTIDE SEQUENCE [LARGE SCALE GENOMIC DNA]</scope>
    <source>
        <strain evidence="1 2">Zambia</strain>
    </source>
</reference>
<name>A0A183LZ19_9TREM</name>
<evidence type="ECO:0000313" key="1">
    <source>
        <dbReference type="EMBL" id="VDO84505.1"/>
    </source>
</evidence>
<keyword evidence="2" id="KW-1185">Reference proteome</keyword>
<organism evidence="1 2">
    <name type="scientific">Schistosoma margrebowiei</name>
    <dbReference type="NCBI Taxonomy" id="48269"/>
    <lineage>
        <taxon>Eukaryota</taxon>
        <taxon>Metazoa</taxon>
        <taxon>Spiralia</taxon>
        <taxon>Lophotrochozoa</taxon>
        <taxon>Platyhelminthes</taxon>
        <taxon>Trematoda</taxon>
        <taxon>Digenea</taxon>
        <taxon>Strigeidida</taxon>
        <taxon>Schistosomatoidea</taxon>
        <taxon>Schistosomatidae</taxon>
        <taxon>Schistosoma</taxon>
    </lineage>
</organism>
<dbReference type="AlphaFoldDB" id="A0A183LZ19"/>
<proteinExistence type="predicted"/>
<sequence>MVVSKVKLNLKKQWITRETALQRFNTDFLRDTDKLNEFRITLNNRFQSLQDILEEDETTMEDKRKGIKEASS</sequence>
<accession>A0A183LZ19</accession>
<protein>
    <submittedName>
        <fullName evidence="1">Uncharacterized protein</fullName>
    </submittedName>
</protein>
<evidence type="ECO:0000313" key="2">
    <source>
        <dbReference type="Proteomes" id="UP000277204"/>
    </source>
</evidence>